<evidence type="ECO:0000256" key="7">
    <source>
        <dbReference type="ARBA" id="ARBA00023315"/>
    </source>
</evidence>
<evidence type="ECO:0000256" key="3">
    <source>
        <dbReference type="ARBA" id="ARBA00005656"/>
    </source>
</evidence>
<evidence type="ECO:0000256" key="5">
    <source>
        <dbReference type="ARBA" id="ARBA00021528"/>
    </source>
</evidence>
<dbReference type="InterPro" id="IPR002505">
    <property type="entry name" value="PTA_PTB"/>
</dbReference>
<comment type="pathway">
    <text evidence="2">Metabolic intermediate biosynthesis; acetyl-CoA biosynthesis; acetyl-CoA from acetate: step 2/2.</text>
</comment>
<dbReference type="eggNOG" id="COG0280">
    <property type="taxonomic scope" value="Bacteria"/>
</dbReference>
<dbReference type="InterPro" id="IPR004614">
    <property type="entry name" value="P_AcTrfase"/>
</dbReference>
<evidence type="ECO:0000313" key="10">
    <source>
        <dbReference type="EMBL" id="ADK86668.1"/>
    </source>
</evidence>
<dbReference type="Pfam" id="PF01515">
    <property type="entry name" value="PTA_PTB"/>
    <property type="match status" value="1"/>
</dbReference>
<name>A0A0H3DK93_MYCPB</name>
<evidence type="ECO:0000256" key="6">
    <source>
        <dbReference type="ARBA" id="ARBA00022679"/>
    </source>
</evidence>
<dbReference type="PaxDb" id="722438-MPNE_0501"/>
<reference evidence="10 11" key="1">
    <citation type="journal article" date="2010" name="Appl. Environ. Microbiol.">
        <title>Targeted chromosomal knockouts in Mycoplasma pneumoniae.</title>
        <authorList>
            <person name="Krishnakumar R."/>
            <person name="Assad-Garcia N."/>
            <person name="Benders G.A."/>
            <person name="Phan Q."/>
            <person name="Montague M.G."/>
            <person name="Glass J.I."/>
        </authorList>
    </citation>
    <scope>NUCLEOTIDE SEQUENCE [LARGE SCALE GENOMIC DNA]</scope>
    <source>
        <strain evidence="11">ATCC 15531 / DSM 22911 / NBRC 14401 / NCTC 10119 / FH</strain>
    </source>
</reference>
<protein>
    <recommendedName>
        <fullName evidence="5">Phosphate acetyltransferase</fullName>
        <ecNumber evidence="4">2.3.1.8</ecNumber>
    </recommendedName>
    <alternativeName>
        <fullName evidence="8">Phosphotransacetylase</fullName>
    </alternativeName>
</protein>
<organism evidence="10 11">
    <name type="scientific">Mycoplasmoides pneumoniae (strain ATCC 15531 / DSM 23978 / CIP 103766 / NBRC 14401 / NCTC 10119 / FH)</name>
    <name type="common">Mycoplasma pneumoniae</name>
    <dbReference type="NCBI Taxonomy" id="722438"/>
    <lineage>
        <taxon>Bacteria</taxon>
        <taxon>Bacillati</taxon>
        <taxon>Mycoplasmatota</taxon>
        <taxon>Mycoplasmoidales</taxon>
        <taxon>Mycoplasmoidaceae</taxon>
        <taxon>Mycoplasmoides</taxon>
    </lineage>
</organism>
<feature type="domain" description="Phosphate acetyl/butaryl transferase" evidence="9">
    <location>
        <begin position="3"/>
        <end position="315"/>
    </location>
</feature>
<dbReference type="RefSeq" id="WP_014574977.1">
    <property type="nucleotide sequence ID" value="NZ_CP010546.1"/>
</dbReference>
<accession>A0A0H3DK93</accession>
<dbReference type="NCBIfam" id="NF007233">
    <property type="entry name" value="PRK09653.1"/>
    <property type="match status" value="1"/>
</dbReference>
<evidence type="ECO:0000313" key="11">
    <source>
        <dbReference type="Proteomes" id="UP000007756"/>
    </source>
</evidence>
<dbReference type="GO" id="GO:0008959">
    <property type="term" value="F:phosphate acetyltransferase activity"/>
    <property type="evidence" value="ECO:0007669"/>
    <property type="project" value="UniProtKB-EC"/>
</dbReference>
<comment type="similarity">
    <text evidence="3">Belongs to the phosphate acetyltransferase and butyryltransferase family.</text>
</comment>
<dbReference type="InterPro" id="IPR012147">
    <property type="entry name" value="P_Ac_Bu_trans"/>
</dbReference>
<dbReference type="SUPFAM" id="SSF53659">
    <property type="entry name" value="Isocitrate/Isopropylmalate dehydrogenase-like"/>
    <property type="match status" value="1"/>
</dbReference>
<evidence type="ECO:0000256" key="2">
    <source>
        <dbReference type="ARBA" id="ARBA00004989"/>
    </source>
</evidence>
<dbReference type="InterPro" id="IPR042113">
    <property type="entry name" value="P_AcTrfase_dom1"/>
</dbReference>
<proteinExistence type="inferred from homology"/>
<dbReference type="PANTHER" id="PTHR43356">
    <property type="entry name" value="PHOSPHATE ACETYLTRANSFERASE"/>
    <property type="match status" value="1"/>
</dbReference>
<comment type="catalytic activity">
    <reaction evidence="1">
        <text>acetyl-CoA + phosphate = acetyl phosphate + CoA</text>
        <dbReference type="Rhea" id="RHEA:19521"/>
        <dbReference type="ChEBI" id="CHEBI:22191"/>
        <dbReference type="ChEBI" id="CHEBI:43474"/>
        <dbReference type="ChEBI" id="CHEBI:57287"/>
        <dbReference type="ChEBI" id="CHEBI:57288"/>
        <dbReference type="EC" id="2.3.1.8"/>
    </reaction>
</comment>
<dbReference type="Proteomes" id="UP000007756">
    <property type="component" value="Chromosome"/>
</dbReference>
<dbReference type="PATRIC" id="fig|722438.3.peg.483"/>
<dbReference type="NCBIfam" id="TIGR00651">
    <property type="entry name" value="pta"/>
    <property type="match status" value="1"/>
</dbReference>
<evidence type="ECO:0000259" key="9">
    <source>
        <dbReference type="Pfam" id="PF01515"/>
    </source>
</evidence>
<keyword evidence="6 10" id="KW-0808">Transferase</keyword>
<sequence>MSVIDLLKQRVQSAGKKPVIIFPEGWSPTVMEAVNQLQQAGILTPAVIFRTRSEVPAGFNTAIKHYVIEEMDLTKYANFVYEKRKHKGMEMREAQKFVRDASSLAATLVALNEVDGEVCGKEYATKDTLRPALQLLGTGNFVSSVFIMEKNEERLYFTDCAFAVYPSPQELAVVAENTFKFAQSMGEPELKMVFLSYSTLGSGKGEAVDKVVSATQIFLEKHPELKANVCGELQFDSAFVEKVRKQKAPNLTWNGSANIYVFPNLDAGNIGYKIAQRLGGYEAIGPIVLGLARPFNDLSRGASVSDVFNVGIITAAQTLK</sequence>
<gene>
    <name evidence="10" type="primary">pta</name>
    <name evidence="10" type="ordered locus">MPNE_0501</name>
</gene>
<dbReference type="EMBL" id="CP002077">
    <property type="protein sequence ID" value="ADK86668.1"/>
    <property type="molecule type" value="Genomic_DNA"/>
</dbReference>
<dbReference type="STRING" id="722438.F539_02410"/>
<dbReference type="Gene3D" id="3.40.50.10750">
    <property type="entry name" value="Isocitrate/Isopropylmalate dehydrogenase-like"/>
    <property type="match status" value="1"/>
</dbReference>
<evidence type="ECO:0000256" key="8">
    <source>
        <dbReference type="ARBA" id="ARBA00031108"/>
    </source>
</evidence>
<dbReference type="KEGG" id="mpj:MPNE_0501"/>
<keyword evidence="7 10" id="KW-0012">Acyltransferase</keyword>
<dbReference type="Gene3D" id="3.40.50.10950">
    <property type="match status" value="1"/>
</dbReference>
<dbReference type="AlphaFoldDB" id="A0A0H3DK93"/>
<dbReference type="HOGENOM" id="CLU_019723_0_1_14"/>
<evidence type="ECO:0000256" key="4">
    <source>
        <dbReference type="ARBA" id="ARBA00012707"/>
    </source>
</evidence>
<evidence type="ECO:0000256" key="1">
    <source>
        <dbReference type="ARBA" id="ARBA00000705"/>
    </source>
</evidence>
<dbReference type="EC" id="2.3.1.8" evidence="4"/>
<dbReference type="InterPro" id="IPR042112">
    <property type="entry name" value="P_AcTrfase_dom2"/>
</dbReference>
<dbReference type="PANTHER" id="PTHR43356:SF3">
    <property type="entry name" value="PHOSPHATE ACETYLTRANSFERASE"/>
    <property type="match status" value="1"/>
</dbReference>
<dbReference type="GeneID" id="66608905"/>
<dbReference type="InterPro" id="IPR050500">
    <property type="entry name" value="Phos_Acetyltrans/Butyryltrans"/>
</dbReference>
<dbReference type="PIRSF" id="PIRSF000428">
    <property type="entry name" value="P_Ac_trans"/>
    <property type="match status" value="1"/>
</dbReference>